<evidence type="ECO:0000259" key="2">
    <source>
        <dbReference type="SMART" id="SM00953"/>
    </source>
</evidence>
<feature type="domain" description="RES" evidence="2">
    <location>
        <begin position="217"/>
        <end position="371"/>
    </location>
</feature>
<feature type="region of interest" description="Disordered" evidence="1">
    <location>
        <begin position="211"/>
        <end position="233"/>
    </location>
</feature>
<accession>A0ABW1T0I8</accession>
<dbReference type="Pfam" id="PF08808">
    <property type="entry name" value="RES"/>
    <property type="match status" value="1"/>
</dbReference>
<dbReference type="RefSeq" id="WP_386765882.1">
    <property type="nucleotide sequence ID" value="NZ_JBHSTI010000008.1"/>
</dbReference>
<evidence type="ECO:0000256" key="1">
    <source>
        <dbReference type="SAM" id="MobiDB-lite"/>
    </source>
</evidence>
<organism evidence="3 4">
    <name type="scientific">Longivirga aurantiaca</name>
    <dbReference type="NCBI Taxonomy" id="1837743"/>
    <lineage>
        <taxon>Bacteria</taxon>
        <taxon>Bacillati</taxon>
        <taxon>Actinomycetota</taxon>
        <taxon>Actinomycetes</taxon>
        <taxon>Sporichthyales</taxon>
        <taxon>Sporichthyaceae</taxon>
        <taxon>Longivirga</taxon>
    </lineage>
</organism>
<dbReference type="Pfam" id="PF18870">
    <property type="entry name" value="HEPN_RES_NTD1"/>
    <property type="match status" value="1"/>
</dbReference>
<dbReference type="SMART" id="SM00953">
    <property type="entry name" value="RES"/>
    <property type="match status" value="1"/>
</dbReference>
<dbReference type="InterPro" id="IPR041206">
    <property type="entry name" value="HEPN/RES_NTD1"/>
</dbReference>
<evidence type="ECO:0000313" key="3">
    <source>
        <dbReference type="EMBL" id="MFC6238036.1"/>
    </source>
</evidence>
<comment type="caution">
    <text evidence="3">The sequence shown here is derived from an EMBL/GenBank/DDBJ whole genome shotgun (WGS) entry which is preliminary data.</text>
</comment>
<protein>
    <submittedName>
        <fullName evidence="3">HEPN-associated N-terminal domain-containing protein</fullName>
    </submittedName>
</protein>
<gene>
    <name evidence="3" type="ORF">ACFQGU_09105</name>
</gene>
<dbReference type="Proteomes" id="UP001596138">
    <property type="component" value="Unassembled WGS sequence"/>
</dbReference>
<sequence length="393" mass="43250">MGLTKRYAEAIEARGYRDTDGIVCSRCLSEPWLVAFVRSEGGQDACSFCGLSPQSPDASAPLERVVQLIVEGLRYEYEDPAQGAGFDGREGGYRVTTFDTYDLLDDFEITEQQGVLEAILWAISDELWCQKDPYAAMPAEALRWGWQAFRDYVKHQRRYTFLTLDDSTADGAGSIPMHAVPAAVVAAANEVGLTKRLPAGTTWWRARVHGPGDRHDDAASLGSPPDSIARDNRMSPKGIGAFYGASTDEGAHREVAGYSGPTDEATVGMFTQLTDLSVVDLRDLPEVPSLFDPARRHLRGPVEFLLDFVKDVTEVASPDDRQNLEYIPTQVIAEHLRYDLPVDGILWRSSRDRDADVAVFFLTSAAMCDAGSCDANSRLRLEPGTIRRLPAPL</sequence>
<name>A0ABW1T0I8_9ACTN</name>
<reference evidence="4" key="1">
    <citation type="journal article" date="2019" name="Int. J. Syst. Evol. Microbiol.">
        <title>The Global Catalogue of Microorganisms (GCM) 10K type strain sequencing project: providing services to taxonomists for standard genome sequencing and annotation.</title>
        <authorList>
            <consortium name="The Broad Institute Genomics Platform"/>
            <consortium name="The Broad Institute Genome Sequencing Center for Infectious Disease"/>
            <person name="Wu L."/>
            <person name="Ma J."/>
        </authorList>
    </citation>
    <scope>NUCLEOTIDE SEQUENCE [LARGE SCALE GENOMIC DNA]</scope>
    <source>
        <strain evidence="4">CGMCC 4.7317</strain>
    </source>
</reference>
<dbReference type="EMBL" id="JBHSTI010000008">
    <property type="protein sequence ID" value="MFC6238036.1"/>
    <property type="molecule type" value="Genomic_DNA"/>
</dbReference>
<dbReference type="InterPro" id="IPR014914">
    <property type="entry name" value="RES_dom"/>
</dbReference>
<evidence type="ECO:0000313" key="4">
    <source>
        <dbReference type="Proteomes" id="UP001596138"/>
    </source>
</evidence>
<keyword evidence="4" id="KW-1185">Reference proteome</keyword>
<proteinExistence type="predicted"/>